<dbReference type="InterPro" id="IPR010753">
    <property type="entry name" value="DUF1330"/>
</dbReference>
<accession>A0A2N7WZ78</accession>
<feature type="domain" description="DUF1330" evidence="1">
    <location>
        <begin position="1"/>
        <end position="78"/>
    </location>
</feature>
<dbReference type="EMBL" id="PNYC01000014">
    <property type="protein sequence ID" value="PMS34808.1"/>
    <property type="molecule type" value="Genomic_DNA"/>
</dbReference>
<protein>
    <submittedName>
        <fullName evidence="2">DUF1330 domain-containing protein</fullName>
    </submittedName>
</protein>
<dbReference type="Gene3D" id="3.30.70.100">
    <property type="match status" value="1"/>
</dbReference>
<keyword evidence="3" id="KW-1185">Reference proteome</keyword>
<gene>
    <name evidence="2" type="ORF">C0Z20_20590</name>
</gene>
<name>A0A2N7WZ78_9BURK</name>
<dbReference type="InterPro" id="IPR011008">
    <property type="entry name" value="Dimeric_a/b-barrel"/>
</dbReference>
<dbReference type="PANTHER" id="PTHR41521:SF4">
    <property type="entry name" value="BLR0684 PROTEIN"/>
    <property type="match status" value="1"/>
</dbReference>
<sequence length="96" mass="10475">MKAYLANIDDTLAPIEGQFIIHGGVRTVLEGEWTEDLIVIAFPDLAHARGWYESPAYQRIVAFRTGNSSGDVILIEGVPPDHQATDVLTGGARRRG</sequence>
<comment type="caution">
    <text evidence="2">The sequence shown here is derived from an EMBL/GenBank/DDBJ whole genome shotgun (WGS) entry which is preliminary data.</text>
</comment>
<organism evidence="2 3">
    <name type="scientific">Trinickia symbiotica</name>
    <dbReference type="NCBI Taxonomy" id="863227"/>
    <lineage>
        <taxon>Bacteria</taxon>
        <taxon>Pseudomonadati</taxon>
        <taxon>Pseudomonadota</taxon>
        <taxon>Betaproteobacteria</taxon>
        <taxon>Burkholderiales</taxon>
        <taxon>Burkholderiaceae</taxon>
        <taxon>Trinickia</taxon>
    </lineage>
</organism>
<evidence type="ECO:0000313" key="2">
    <source>
        <dbReference type="EMBL" id="PMS34808.1"/>
    </source>
</evidence>
<dbReference type="PANTHER" id="PTHR41521">
    <property type="match status" value="1"/>
</dbReference>
<dbReference type="RefSeq" id="WP_051090120.1">
    <property type="nucleotide sequence ID" value="NZ_KB890209.1"/>
</dbReference>
<reference evidence="2 3" key="1">
    <citation type="submission" date="2018-01" db="EMBL/GenBank/DDBJ databases">
        <title>Whole genome analyses suggest that Burkholderia sensu lato contains two further novel genera in the rhizoxinica-symbiotica group Mycetohabitans gen. nov., and Trinickia gen. nov.: implications for the evolution of diazotrophy and nodulation in the Burkholderiaceae.</title>
        <authorList>
            <person name="Estrada-de los Santos P."/>
            <person name="Palmer M."/>
            <person name="Chavez-Ramirez B."/>
            <person name="Beukes C."/>
            <person name="Steenkamp E.T."/>
            <person name="Hirsch A.M."/>
            <person name="Manyaka P."/>
            <person name="Maluk M."/>
            <person name="Lafos M."/>
            <person name="Crook M."/>
            <person name="Gross E."/>
            <person name="Simon M.F."/>
            <person name="Bueno dos Reis Junior F."/>
            <person name="Poole P.S."/>
            <person name="Venter S.N."/>
            <person name="James E.K."/>
        </authorList>
    </citation>
    <scope>NUCLEOTIDE SEQUENCE [LARGE SCALE GENOMIC DNA]</scope>
    <source>
        <strain evidence="2 3">JPY 581</strain>
    </source>
</reference>
<dbReference type="STRING" id="863227.GCA_000373005_04953"/>
<evidence type="ECO:0000259" key="1">
    <source>
        <dbReference type="Pfam" id="PF07045"/>
    </source>
</evidence>
<dbReference type="SUPFAM" id="SSF54909">
    <property type="entry name" value="Dimeric alpha+beta barrel"/>
    <property type="match status" value="1"/>
</dbReference>
<dbReference type="Pfam" id="PF07045">
    <property type="entry name" value="DUF1330"/>
    <property type="match status" value="1"/>
</dbReference>
<dbReference type="OrthoDB" id="516779at2"/>
<dbReference type="Proteomes" id="UP000235777">
    <property type="component" value="Unassembled WGS sequence"/>
</dbReference>
<proteinExistence type="predicted"/>
<evidence type="ECO:0000313" key="3">
    <source>
        <dbReference type="Proteomes" id="UP000235777"/>
    </source>
</evidence>
<dbReference type="AlphaFoldDB" id="A0A2N7WZ78"/>